<dbReference type="SUPFAM" id="SSF47598">
    <property type="entry name" value="Ribbon-helix-helix"/>
    <property type="match status" value="1"/>
</dbReference>
<dbReference type="STRING" id="321339.SAMN05444340_12219"/>
<name>A0A1H3NA98_9RHOB</name>
<accession>A0A1H3NA98</accession>
<dbReference type="OrthoDB" id="5298181at2"/>
<reference evidence="1 2" key="1">
    <citation type="submission" date="2016-10" db="EMBL/GenBank/DDBJ databases">
        <authorList>
            <person name="de Groot N.N."/>
        </authorList>
    </citation>
    <scope>NUCLEOTIDE SEQUENCE [LARGE SCALE GENOMIC DNA]</scope>
    <source>
        <strain evidence="1 2">DSM 26880</strain>
    </source>
</reference>
<protein>
    <submittedName>
        <fullName evidence="1">Predicted transcriptional regulator</fullName>
    </submittedName>
</protein>
<dbReference type="AlphaFoldDB" id="A0A1H3NA98"/>
<organism evidence="1 2">
    <name type="scientific">Citreimonas salinaria</name>
    <dbReference type="NCBI Taxonomy" id="321339"/>
    <lineage>
        <taxon>Bacteria</taxon>
        <taxon>Pseudomonadati</taxon>
        <taxon>Pseudomonadota</taxon>
        <taxon>Alphaproteobacteria</taxon>
        <taxon>Rhodobacterales</taxon>
        <taxon>Roseobacteraceae</taxon>
        <taxon>Citreimonas</taxon>
    </lineage>
</organism>
<sequence>MGSSPYSIRLDDALRQSLEREAEIEDRPPAQLAVRAIRAMLEAKAAKRAAIEAALEQADQGEFISAEAMNDWIDSWDTEDELSAPKVDITPNSA</sequence>
<dbReference type="GO" id="GO:0006355">
    <property type="term" value="P:regulation of DNA-templated transcription"/>
    <property type="evidence" value="ECO:0007669"/>
    <property type="project" value="InterPro"/>
</dbReference>
<dbReference type="EMBL" id="FNPF01000022">
    <property type="protein sequence ID" value="SDY85867.1"/>
    <property type="molecule type" value="Genomic_DNA"/>
</dbReference>
<gene>
    <name evidence="1" type="ORF">SAMN05444340_12219</name>
</gene>
<dbReference type="Proteomes" id="UP000199286">
    <property type="component" value="Unassembled WGS sequence"/>
</dbReference>
<dbReference type="InterPro" id="IPR010985">
    <property type="entry name" value="Ribbon_hlx_hlx"/>
</dbReference>
<keyword evidence="2" id="KW-1185">Reference proteome</keyword>
<evidence type="ECO:0000313" key="2">
    <source>
        <dbReference type="Proteomes" id="UP000199286"/>
    </source>
</evidence>
<evidence type="ECO:0000313" key="1">
    <source>
        <dbReference type="EMBL" id="SDY85867.1"/>
    </source>
</evidence>
<dbReference type="RefSeq" id="WP_089885824.1">
    <property type="nucleotide sequence ID" value="NZ_FNPF01000022.1"/>
</dbReference>
<proteinExistence type="predicted"/>